<name>A0A3S1CM38_9CYAN</name>
<feature type="region of interest" description="Disordered" evidence="1">
    <location>
        <begin position="32"/>
        <end position="56"/>
    </location>
</feature>
<comment type="caution">
    <text evidence="3">The sequence shown here is derived from an EMBL/GenBank/DDBJ whole genome shotgun (WGS) entry which is preliminary data.</text>
</comment>
<reference evidence="3" key="2">
    <citation type="journal article" date="2019" name="Genome Biol. Evol.">
        <title>Day and night: Metabolic profiles and evolutionary relationships of six axenic non-marine cyanobacteria.</title>
        <authorList>
            <person name="Will S.E."/>
            <person name="Henke P."/>
            <person name="Boedeker C."/>
            <person name="Huang S."/>
            <person name="Brinkmann H."/>
            <person name="Rohde M."/>
            <person name="Jarek M."/>
            <person name="Friedl T."/>
            <person name="Seufert S."/>
            <person name="Schumacher M."/>
            <person name="Overmann J."/>
            <person name="Neumann-Schaal M."/>
            <person name="Petersen J."/>
        </authorList>
    </citation>
    <scope>NUCLEOTIDE SEQUENCE [LARGE SCALE GENOMIC DNA]</scope>
    <source>
        <strain evidence="3">PCC 7102</strain>
    </source>
</reference>
<protein>
    <recommendedName>
        <fullName evidence="5">DUF928 domain-containing protein</fullName>
    </recommendedName>
</protein>
<evidence type="ECO:0000256" key="1">
    <source>
        <dbReference type="SAM" id="MobiDB-lite"/>
    </source>
</evidence>
<keyword evidence="4" id="KW-1185">Reference proteome</keyword>
<evidence type="ECO:0000256" key="2">
    <source>
        <dbReference type="SAM" id="SignalP"/>
    </source>
</evidence>
<feature type="signal peptide" evidence="2">
    <location>
        <begin position="1"/>
        <end position="23"/>
    </location>
</feature>
<organism evidence="3 4">
    <name type="scientific">Dulcicalothrix desertica PCC 7102</name>
    <dbReference type="NCBI Taxonomy" id="232991"/>
    <lineage>
        <taxon>Bacteria</taxon>
        <taxon>Bacillati</taxon>
        <taxon>Cyanobacteriota</taxon>
        <taxon>Cyanophyceae</taxon>
        <taxon>Nostocales</taxon>
        <taxon>Calotrichaceae</taxon>
        <taxon>Dulcicalothrix</taxon>
    </lineage>
</organism>
<evidence type="ECO:0000313" key="3">
    <source>
        <dbReference type="EMBL" id="RUT10223.1"/>
    </source>
</evidence>
<dbReference type="RefSeq" id="WP_127078886.1">
    <property type="nucleotide sequence ID" value="NZ_RSCL01000001.1"/>
</dbReference>
<dbReference type="AlphaFoldDB" id="A0A3S1CM38"/>
<proteinExistence type="predicted"/>
<dbReference type="Proteomes" id="UP000271624">
    <property type="component" value="Unassembled WGS sequence"/>
</dbReference>
<evidence type="ECO:0000313" key="4">
    <source>
        <dbReference type="Proteomes" id="UP000271624"/>
    </source>
</evidence>
<feature type="chain" id="PRO_5030083008" description="DUF928 domain-containing protein" evidence="2">
    <location>
        <begin position="24"/>
        <end position="229"/>
    </location>
</feature>
<dbReference type="InterPro" id="IPR010328">
    <property type="entry name" value="DUF928"/>
</dbReference>
<gene>
    <name evidence="3" type="ORF">DSM106972_007180</name>
</gene>
<reference evidence="3" key="1">
    <citation type="submission" date="2018-12" db="EMBL/GenBank/DDBJ databases">
        <authorList>
            <person name="Will S."/>
            <person name="Neumann-Schaal M."/>
            <person name="Henke P."/>
        </authorList>
    </citation>
    <scope>NUCLEOTIDE SEQUENCE</scope>
    <source>
        <strain evidence="3">PCC 7102</strain>
    </source>
</reference>
<dbReference type="Pfam" id="PF06051">
    <property type="entry name" value="DUF928"/>
    <property type="match status" value="1"/>
</dbReference>
<accession>A0A3S1CM38</accession>
<dbReference type="EMBL" id="RSCL01000001">
    <property type="protein sequence ID" value="RUT10223.1"/>
    <property type="molecule type" value="Genomic_DNA"/>
</dbReference>
<keyword evidence="2" id="KW-0732">Signal</keyword>
<evidence type="ECO:0008006" key="5">
    <source>
        <dbReference type="Google" id="ProtNLM"/>
    </source>
</evidence>
<dbReference type="OrthoDB" id="536034at2"/>
<sequence>MKNKFKILTLTLALILISTQVVAQLSPAINFIQPPPRQGTPKGTVPAGSRRGCPQTQKPLTALVPVTKFSDNTELRWGLTTQDHPTFWFYIPYESKSVQTAKFSLRDRTNSTLYETDIKLTGTPGVINVSLPKEAPLLSNNQWYRLYLFINISCAPNTPYQKDFAEAWITRETLAPALSSELEKATIQQKANIYAKNGIWYDAITTVAEIRRQNPQDKKWDNLLKSAGL</sequence>